<gene>
    <name evidence="3" type="ORF">S03H2_14851</name>
</gene>
<dbReference type="PANTHER" id="PTHR43584">
    <property type="entry name" value="NUCLEOTIDYL TRANSFERASE"/>
    <property type="match status" value="1"/>
</dbReference>
<dbReference type="GO" id="GO:0016746">
    <property type="term" value="F:acyltransferase activity"/>
    <property type="evidence" value="ECO:0007669"/>
    <property type="project" value="UniProtKB-KW"/>
</dbReference>
<dbReference type="SUPFAM" id="SSF51161">
    <property type="entry name" value="Trimeric LpxA-like enzymes"/>
    <property type="match status" value="1"/>
</dbReference>
<dbReference type="PANTHER" id="PTHR43584:SF9">
    <property type="entry name" value="TRANSFERASE HEXAPEPTIDE REPEAT CONTAINING PROTEIN"/>
    <property type="match status" value="1"/>
</dbReference>
<evidence type="ECO:0000256" key="2">
    <source>
        <dbReference type="ARBA" id="ARBA00023315"/>
    </source>
</evidence>
<keyword evidence="2" id="KW-0012">Acyltransferase</keyword>
<evidence type="ECO:0000313" key="3">
    <source>
        <dbReference type="EMBL" id="GAH46035.1"/>
    </source>
</evidence>
<proteinExistence type="predicted"/>
<comment type="caution">
    <text evidence="3">The sequence shown here is derived from an EMBL/GenBank/DDBJ whole genome shotgun (WGS) entry which is preliminary data.</text>
</comment>
<dbReference type="InterPro" id="IPR011004">
    <property type="entry name" value="Trimer_LpxA-like_sf"/>
</dbReference>
<feature type="non-terminal residue" evidence="3">
    <location>
        <position position="1"/>
    </location>
</feature>
<dbReference type="NCBIfam" id="TIGR03991">
    <property type="entry name" value="alt_bact_glmU"/>
    <property type="match status" value="1"/>
</dbReference>
<evidence type="ECO:0000256" key="1">
    <source>
        <dbReference type="ARBA" id="ARBA00022679"/>
    </source>
</evidence>
<dbReference type="EMBL" id="BARU01007545">
    <property type="protein sequence ID" value="GAH46035.1"/>
    <property type="molecule type" value="Genomic_DNA"/>
</dbReference>
<accession>X1GMH8</accession>
<organism evidence="3">
    <name type="scientific">marine sediment metagenome</name>
    <dbReference type="NCBI Taxonomy" id="412755"/>
    <lineage>
        <taxon>unclassified sequences</taxon>
        <taxon>metagenomes</taxon>
        <taxon>ecological metagenomes</taxon>
    </lineage>
</organism>
<reference evidence="3" key="1">
    <citation type="journal article" date="2014" name="Front. Microbiol.">
        <title>High frequency of phylogenetically diverse reductive dehalogenase-homologous genes in deep subseafloor sedimentary metagenomes.</title>
        <authorList>
            <person name="Kawai M."/>
            <person name="Futagami T."/>
            <person name="Toyoda A."/>
            <person name="Takaki Y."/>
            <person name="Nishi S."/>
            <person name="Hori S."/>
            <person name="Arai W."/>
            <person name="Tsubouchi T."/>
            <person name="Morono Y."/>
            <person name="Uchiyama I."/>
            <person name="Ito T."/>
            <person name="Fujiyama A."/>
            <person name="Inagaki F."/>
            <person name="Takami H."/>
        </authorList>
    </citation>
    <scope>NUCLEOTIDE SEQUENCE</scope>
    <source>
        <strain evidence="3">Expedition CK06-06</strain>
    </source>
</reference>
<dbReference type="GO" id="GO:0016779">
    <property type="term" value="F:nucleotidyltransferase activity"/>
    <property type="evidence" value="ECO:0007669"/>
    <property type="project" value="UniProtKB-ARBA"/>
</dbReference>
<protein>
    <recommendedName>
        <fullName evidence="4">Glucose-1-phosphate thymidylyltransferase</fullName>
    </recommendedName>
</protein>
<evidence type="ECO:0008006" key="4">
    <source>
        <dbReference type="Google" id="ProtNLM"/>
    </source>
</evidence>
<dbReference type="Gene3D" id="2.160.10.10">
    <property type="entry name" value="Hexapeptide repeat proteins"/>
    <property type="match status" value="1"/>
</dbReference>
<dbReference type="AlphaFoldDB" id="X1GMH8"/>
<dbReference type="InterPro" id="IPR023917">
    <property type="entry name" value="Bifunctiontional_GlmU_bac-type"/>
</dbReference>
<keyword evidence="1" id="KW-0808">Transferase</keyword>
<sequence>EVNLLEYPWDLIRLNGEAIKADFRLIGKRGIEGKVAKGACLINPDQIYLAKGAEVQSGVVLNAEEGPIYIGEEVKIRPPTVIDGPSYIGKGTIVDGAKIRGGCSVGPVCRMAGEIEKSIFYAYNNKHHDGFIGHSYVGEWVNLAALTTTSDLKNTYGKIRVHLKGEAIDTGEIKIGSFIGDHTKTGIGTLLEAGCVIGVACNIFGGGITPKFIPSFSWGGEAGLVENRLDKVIEVASLIMKRRGVRQTEADRDLLKKVYELTAKERTRRKS</sequence>
<dbReference type="InterPro" id="IPR050065">
    <property type="entry name" value="GlmU-like"/>
</dbReference>
<name>X1GMH8_9ZZZZ</name>